<feature type="transmembrane region" description="Helical" evidence="7">
    <location>
        <begin position="12"/>
        <end position="33"/>
    </location>
</feature>
<evidence type="ECO:0000256" key="2">
    <source>
        <dbReference type="ARBA" id="ARBA00022676"/>
    </source>
</evidence>
<evidence type="ECO:0000256" key="7">
    <source>
        <dbReference type="SAM" id="Phobius"/>
    </source>
</evidence>
<dbReference type="InterPro" id="IPR029044">
    <property type="entry name" value="Nucleotide-diphossugar_trans"/>
</dbReference>
<keyword evidence="5 7" id="KW-1133">Transmembrane helix</keyword>
<evidence type="ECO:0000256" key="1">
    <source>
        <dbReference type="ARBA" id="ARBA00004141"/>
    </source>
</evidence>
<feature type="transmembrane region" description="Helical" evidence="7">
    <location>
        <begin position="443"/>
        <end position="476"/>
    </location>
</feature>
<evidence type="ECO:0000256" key="3">
    <source>
        <dbReference type="ARBA" id="ARBA00022679"/>
    </source>
</evidence>
<evidence type="ECO:0000313" key="10">
    <source>
        <dbReference type="Proteomes" id="UP000322159"/>
    </source>
</evidence>
<accession>A0A5C1Y7F6</accession>
<sequence>MSPSRFAPLARLTLIALSVVVPLVAATLVVSTFPADAPVALAGAVFAFASVPVWASGIHQLVLLFAASRVRSGEPPVAPVVVPRTAIVMCTADDFAAERARACAAQDVPVELVILDDSRTAEGRARVDRFVREHPARVIRRAERRGFKAGNLSNALEVLADEFPFWVLVDADQALAPDAVRRLHARRTPGVAVVQGRPVPRVAGSPFAALLGALPGTHLATSQSGRPAPWFLGRVALLDVAAVRAVGGVPRRVVEDVALTVELRAAGYRIVDAPEVLGEEDAPVDYPAFRVQQLKYLEGAFELVVRSGWRILRAPFPLAERLEILIAHLLVPAAVLGGGVAVIAGGVLAGARAFPVGAGVLAALAGLAPVAGELVRLLRAGRIARALAVALLVPAVYASLLVACLCALLRLLGGRAARFRVTPKHAVRRGAAMRLRVLLPELAVTGVALAGAAASGVGAFLPGVLLPVATAVALGVVPLRGRPTQRAVAAISPRASRISRLSPALVSAASRTMRPSAPRTTA</sequence>
<feature type="domain" description="Glycosyltransferase 2-like" evidence="8">
    <location>
        <begin position="167"/>
        <end position="335"/>
    </location>
</feature>
<dbReference type="PANTHER" id="PTHR43867:SF2">
    <property type="entry name" value="CELLULOSE SYNTHASE CATALYTIC SUBUNIT A [UDP-FORMING]"/>
    <property type="match status" value="1"/>
</dbReference>
<dbReference type="GO" id="GO:0016757">
    <property type="term" value="F:glycosyltransferase activity"/>
    <property type="evidence" value="ECO:0007669"/>
    <property type="project" value="UniProtKB-KW"/>
</dbReference>
<evidence type="ECO:0000313" key="9">
    <source>
        <dbReference type="EMBL" id="QEO09580.1"/>
    </source>
</evidence>
<dbReference type="Gene3D" id="3.90.550.10">
    <property type="entry name" value="Spore Coat Polysaccharide Biosynthesis Protein SpsA, Chain A"/>
    <property type="match status" value="1"/>
</dbReference>
<name>A0A5C1Y7F6_9MICO</name>
<keyword evidence="2" id="KW-0328">Glycosyltransferase</keyword>
<dbReference type="RefSeq" id="WP_149325001.1">
    <property type="nucleotide sequence ID" value="NZ_CP043504.1"/>
</dbReference>
<dbReference type="GO" id="GO:0016020">
    <property type="term" value="C:membrane"/>
    <property type="evidence" value="ECO:0007669"/>
    <property type="project" value="UniProtKB-SubCell"/>
</dbReference>
<reference evidence="9 10" key="1">
    <citation type="submission" date="2019-09" db="EMBL/GenBank/DDBJ databases">
        <title>Genome sequencing of strain KACC 19322.</title>
        <authorList>
            <person name="Heo J."/>
            <person name="Kim S.-J."/>
            <person name="Kim J.-S."/>
            <person name="Hong S.-B."/>
            <person name="Kwon S.-W."/>
        </authorList>
    </citation>
    <scope>NUCLEOTIDE SEQUENCE [LARGE SCALE GENOMIC DNA]</scope>
    <source>
        <strain evidence="9 10">KACC 19322</strain>
    </source>
</reference>
<evidence type="ECO:0000256" key="6">
    <source>
        <dbReference type="ARBA" id="ARBA00023136"/>
    </source>
</evidence>
<dbReference type="PANTHER" id="PTHR43867">
    <property type="entry name" value="CELLULOSE SYNTHASE CATALYTIC SUBUNIT A [UDP-FORMING]"/>
    <property type="match status" value="1"/>
</dbReference>
<dbReference type="EMBL" id="CP043504">
    <property type="protein sequence ID" value="QEO09580.1"/>
    <property type="molecule type" value="Genomic_DNA"/>
</dbReference>
<proteinExistence type="predicted"/>
<evidence type="ECO:0000256" key="4">
    <source>
        <dbReference type="ARBA" id="ARBA00022692"/>
    </source>
</evidence>
<dbReference type="KEGG" id="lyk:FLP23_05905"/>
<feature type="transmembrane region" description="Helical" evidence="7">
    <location>
        <begin position="39"/>
        <end position="66"/>
    </location>
</feature>
<feature type="transmembrane region" description="Helical" evidence="7">
    <location>
        <begin position="325"/>
        <end position="348"/>
    </location>
</feature>
<dbReference type="AlphaFoldDB" id="A0A5C1Y7F6"/>
<keyword evidence="3 9" id="KW-0808">Transferase</keyword>
<dbReference type="InterPro" id="IPR001173">
    <property type="entry name" value="Glyco_trans_2-like"/>
</dbReference>
<comment type="subcellular location">
    <subcellularLocation>
        <location evidence="1">Membrane</location>
        <topology evidence="1">Multi-pass membrane protein</topology>
    </subcellularLocation>
</comment>
<dbReference type="Pfam" id="PF13632">
    <property type="entry name" value="Glyco_trans_2_3"/>
    <property type="match status" value="1"/>
</dbReference>
<gene>
    <name evidence="9" type="ORF">FLP23_05905</name>
</gene>
<protein>
    <submittedName>
        <fullName evidence="9">Glycosyltransferase</fullName>
    </submittedName>
</protein>
<dbReference type="OrthoDB" id="9806824at2"/>
<dbReference type="SUPFAM" id="SSF53448">
    <property type="entry name" value="Nucleotide-diphospho-sugar transferases"/>
    <property type="match status" value="1"/>
</dbReference>
<dbReference type="InterPro" id="IPR050321">
    <property type="entry name" value="Glycosyltr_2/OpgH_subfam"/>
</dbReference>
<feature type="transmembrane region" description="Helical" evidence="7">
    <location>
        <begin position="387"/>
        <end position="412"/>
    </location>
</feature>
<keyword evidence="10" id="KW-1185">Reference proteome</keyword>
<keyword evidence="4 7" id="KW-0812">Transmembrane</keyword>
<evidence type="ECO:0000256" key="5">
    <source>
        <dbReference type="ARBA" id="ARBA00022989"/>
    </source>
</evidence>
<feature type="transmembrane region" description="Helical" evidence="7">
    <location>
        <begin position="354"/>
        <end position="375"/>
    </location>
</feature>
<organism evidence="9 10">
    <name type="scientific">Protaetiibacter larvae</name>
    <dbReference type="NCBI Taxonomy" id="2592654"/>
    <lineage>
        <taxon>Bacteria</taxon>
        <taxon>Bacillati</taxon>
        <taxon>Actinomycetota</taxon>
        <taxon>Actinomycetes</taxon>
        <taxon>Micrococcales</taxon>
        <taxon>Microbacteriaceae</taxon>
        <taxon>Protaetiibacter</taxon>
    </lineage>
</organism>
<dbReference type="Proteomes" id="UP000322159">
    <property type="component" value="Chromosome"/>
</dbReference>
<evidence type="ECO:0000259" key="8">
    <source>
        <dbReference type="Pfam" id="PF13632"/>
    </source>
</evidence>
<keyword evidence="6 7" id="KW-0472">Membrane</keyword>